<evidence type="ECO:0000313" key="2">
    <source>
        <dbReference type="Proteomes" id="UP001186944"/>
    </source>
</evidence>
<gene>
    <name evidence="1" type="ORF">FSP39_019245</name>
</gene>
<dbReference type="Gene3D" id="1.25.10.10">
    <property type="entry name" value="Leucine-rich Repeat Variant"/>
    <property type="match status" value="1"/>
</dbReference>
<protein>
    <submittedName>
        <fullName evidence="1">Uncharacterized protein</fullName>
    </submittedName>
</protein>
<name>A0AA89BXV0_PINIB</name>
<organism evidence="1 2">
    <name type="scientific">Pinctada imbricata</name>
    <name type="common">Atlantic pearl-oyster</name>
    <name type="synonym">Pinctada martensii</name>
    <dbReference type="NCBI Taxonomy" id="66713"/>
    <lineage>
        <taxon>Eukaryota</taxon>
        <taxon>Metazoa</taxon>
        <taxon>Spiralia</taxon>
        <taxon>Lophotrochozoa</taxon>
        <taxon>Mollusca</taxon>
        <taxon>Bivalvia</taxon>
        <taxon>Autobranchia</taxon>
        <taxon>Pteriomorphia</taxon>
        <taxon>Pterioida</taxon>
        <taxon>Pterioidea</taxon>
        <taxon>Pteriidae</taxon>
        <taxon>Pinctada</taxon>
    </lineage>
</organism>
<keyword evidence="2" id="KW-1185">Reference proteome</keyword>
<proteinExistence type="predicted"/>
<dbReference type="InterPro" id="IPR011989">
    <property type="entry name" value="ARM-like"/>
</dbReference>
<reference evidence="1" key="1">
    <citation type="submission" date="2019-08" db="EMBL/GenBank/DDBJ databases">
        <title>The improved chromosome-level genome for the pearl oyster Pinctada fucata martensii using PacBio sequencing and Hi-C.</title>
        <authorList>
            <person name="Zheng Z."/>
        </authorList>
    </citation>
    <scope>NUCLEOTIDE SEQUENCE</scope>
    <source>
        <strain evidence="1">ZZ-2019</strain>
        <tissue evidence="1">Adductor muscle</tissue>
    </source>
</reference>
<dbReference type="SUPFAM" id="SSF48371">
    <property type="entry name" value="ARM repeat"/>
    <property type="match status" value="1"/>
</dbReference>
<sequence length="246" mass="27643">MSAVSSTEADRKLNIALHRMSPHIAEIMKDAIGVRVRPLSATIPAAKMEEDSGVTERLSQYVKTHRPESAMESIREEGTKPVLDPSLPIVDQCRSRFLQECGPHVLTGMFSPSWDIKHACILLLQDIVQYGNVSVHMKLSEFGCVKKLVDFLRVNTDDNLMEITGLIMVQILVSSDIRLKQVFNRHGGTRLLMAMSQFTSGEIKQEVTKTLKTVTRGKLFILLWYFRLSKNIQAYAGGLSLAYVHK</sequence>
<dbReference type="InterPro" id="IPR016024">
    <property type="entry name" value="ARM-type_fold"/>
</dbReference>
<dbReference type="EMBL" id="VSWD01000007">
    <property type="protein sequence ID" value="KAK3098414.1"/>
    <property type="molecule type" value="Genomic_DNA"/>
</dbReference>
<dbReference type="AlphaFoldDB" id="A0AA89BXV0"/>
<dbReference type="Proteomes" id="UP001186944">
    <property type="component" value="Unassembled WGS sequence"/>
</dbReference>
<comment type="caution">
    <text evidence="1">The sequence shown here is derived from an EMBL/GenBank/DDBJ whole genome shotgun (WGS) entry which is preliminary data.</text>
</comment>
<accession>A0AA89BXV0</accession>
<evidence type="ECO:0000313" key="1">
    <source>
        <dbReference type="EMBL" id="KAK3098414.1"/>
    </source>
</evidence>